<keyword evidence="2" id="KW-1185">Reference proteome</keyword>
<evidence type="ECO:0008006" key="3">
    <source>
        <dbReference type="Google" id="ProtNLM"/>
    </source>
</evidence>
<protein>
    <recommendedName>
        <fullName evidence="3">Transposase</fullName>
    </recommendedName>
</protein>
<reference evidence="1" key="1">
    <citation type="journal article" date="2014" name="Int. J. Syst. Evol. Microbiol.">
        <title>Complete genome sequence of Corynebacterium casei LMG S-19264T (=DSM 44701T), isolated from a smear-ripened cheese.</title>
        <authorList>
            <consortium name="US DOE Joint Genome Institute (JGI-PGF)"/>
            <person name="Walter F."/>
            <person name="Albersmeier A."/>
            <person name="Kalinowski J."/>
            <person name="Ruckert C."/>
        </authorList>
    </citation>
    <scope>NUCLEOTIDE SEQUENCE</scope>
    <source>
        <strain evidence="1">CGMCC 1.15425</strain>
    </source>
</reference>
<evidence type="ECO:0000313" key="2">
    <source>
        <dbReference type="Proteomes" id="UP000627715"/>
    </source>
</evidence>
<reference evidence="1" key="2">
    <citation type="submission" date="2020-09" db="EMBL/GenBank/DDBJ databases">
        <authorList>
            <person name="Sun Q."/>
            <person name="Zhou Y."/>
        </authorList>
    </citation>
    <scope>NUCLEOTIDE SEQUENCE</scope>
    <source>
        <strain evidence="1">CGMCC 1.15425</strain>
    </source>
</reference>
<organism evidence="1 2">
    <name type="scientific">Pseudohongiella nitratireducens</name>
    <dbReference type="NCBI Taxonomy" id="1768907"/>
    <lineage>
        <taxon>Bacteria</taxon>
        <taxon>Pseudomonadati</taxon>
        <taxon>Pseudomonadota</taxon>
        <taxon>Gammaproteobacteria</taxon>
        <taxon>Pseudomonadales</taxon>
        <taxon>Pseudohongiellaceae</taxon>
        <taxon>Pseudohongiella</taxon>
    </lineage>
</organism>
<name>A0A916QLC6_9GAMM</name>
<dbReference type="SUPFAM" id="SSF53098">
    <property type="entry name" value="Ribonuclease H-like"/>
    <property type="match status" value="1"/>
</dbReference>
<dbReference type="AlphaFoldDB" id="A0A916QLC6"/>
<dbReference type="Proteomes" id="UP000627715">
    <property type="component" value="Unassembled WGS sequence"/>
</dbReference>
<sequence length="188" mass="21824">MEIVKRRKVSIRFACLCVSVSESCYHYEPKLNSENAVIADWLLRLTTANKRWGFGLCFLHLRNVRGFLWNHKRVYRIYRELELNLRIKPRRRIKRDKPDALSVPTTANQVWSMDFMSDTLMDGRSIRTFNVIDDYNREGLGIDVDLSLPSERVIPPFLNALESRHQAAKASFCFGVIPPNAILGRSLL</sequence>
<gene>
    <name evidence="1" type="ORF">GCM10011403_19130</name>
</gene>
<dbReference type="PANTHER" id="PTHR47515">
    <property type="entry name" value="LOW CALCIUM RESPONSE LOCUS PROTEIN T"/>
    <property type="match status" value="1"/>
</dbReference>
<dbReference type="PANTHER" id="PTHR47515:SF2">
    <property type="entry name" value="INTEGRASE CORE DOMAIN PROTEIN"/>
    <property type="match status" value="1"/>
</dbReference>
<dbReference type="InterPro" id="IPR012337">
    <property type="entry name" value="RNaseH-like_sf"/>
</dbReference>
<proteinExistence type="predicted"/>
<dbReference type="EMBL" id="BMIY01000008">
    <property type="protein sequence ID" value="GFZ76326.1"/>
    <property type="molecule type" value="Genomic_DNA"/>
</dbReference>
<evidence type="ECO:0000313" key="1">
    <source>
        <dbReference type="EMBL" id="GFZ76326.1"/>
    </source>
</evidence>
<accession>A0A916QLC6</accession>
<comment type="caution">
    <text evidence="1">The sequence shown here is derived from an EMBL/GenBank/DDBJ whole genome shotgun (WGS) entry which is preliminary data.</text>
</comment>